<reference evidence="2" key="1">
    <citation type="submission" date="2022-11" db="EMBL/GenBank/DDBJ databases">
        <title>Draft genome sequence of Hoeflea poritis E7-10 and Hoeflea prorocentri PM5-8, separated from scleractinian coral Porites lutea and marine dinoflagellate.</title>
        <authorList>
            <person name="Zhang G."/>
            <person name="Wei Q."/>
            <person name="Cai L."/>
        </authorList>
    </citation>
    <scope>NUCLEOTIDE SEQUENCE</scope>
    <source>
        <strain evidence="2">PM5-8</strain>
    </source>
</reference>
<organism evidence="2 3">
    <name type="scientific">Hoeflea prorocentri</name>
    <dbReference type="NCBI Taxonomy" id="1922333"/>
    <lineage>
        <taxon>Bacteria</taxon>
        <taxon>Pseudomonadati</taxon>
        <taxon>Pseudomonadota</taxon>
        <taxon>Alphaproteobacteria</taxon>
        <taxon>Hyphomicrobiales</taxon>
        <taxon>Rhizobiaceae</taxon>
        <taxon>Hoeflea</taxon>
    </lineage>
</organism>
<dbReference type="SUPFAM" id="SSF56529">
    <property type="entry name" value="FAH"/>
    <property type="match status" value="1"/>
</dbReference>
<dbReference type="RefSeq" id="WP_267991302.1">
    <property type="nucleotide sequence ID" value="NZ_JAPJZI010000001.1"/>
</dbReference>
<dbReference type="EMBL" id="JAPJZI010000001">
    <property type="protein sequence ID" value="MDA5399888.1"/>
    <property type="molecule type" value="Genomic_DNA"/>
</dbReference>
<keyword evidence="3" id="KW-1185">Reference proteome</keyword>
<sequence>MKLRRVNTPDGPRIEALDNDRWVRLSDVKRLDELTRSHGAQGHAASDMLTVLQLGPEGWQALAAEMPGLEPANAEADVMLPLVPASFRDFMLYESHVINATRGYLKRFMPSAHRVATTFEKATGKTFPKLRPHQLWYEQPIYYFGNHLNFLTDGDEIAWPAYTDALDYELELGAILAHPLIDASEEQATKAIGGFVVLNDVSARDTQKDEMASGFGPQKSKHFINAMSAIVTTANEVLPVIDALDASVSINGETVATCPSAGMQYSMGATIAQASKGEALHPGELFGSGTLPGGSGMENGHWLNPGDRLSLKIGEIGTLTNTISRGHA</sequence>
<proteinExistence type="predicted"/>
<evidence type="ECO:0000313" key="3">
    <source>
        <dbReference type="Proteomes" id="UP001151234"/>
    </source>
</evidence>
<dbReference type="GO" id="GO:0016787">
    <property type="term" value="F:hydrolase activity"/>
    <property type="evidence" value="ECO:0007669"/>
    <property type="project" value="UniProtKB-KW"/>
</dbReference>
<dbReference type="AlphaFoldDB" id="A0A9X3UJP0"/>
<feature type="domain" description="Fumarylacetoacetase-like C-terminal" evidence="1">
    <location>
        <begin position="138"/>
        <end position="323"/>
    </location>
</feature>
<protein>
    <submittedName>
        <fullName evidence="2">Fumarylacetoacetate hydrolase family protein</fullName>
    </submittedName>
</protein>
<dbReference type="Proteomes" id="UP001151234">
    <property type="component" value="Unassembled WGS sequence"/>
</dbReference>
<gene>
    <name evidence="2" type="ORF">OQ273_15000</name>
</gene>
<keyword evidence="2" id="KW-0378">Hydrolase</keyword>
<dbReference type="PANTHER" id="PTHR43211">
    <property type="entry name" value="FUMARYLACETOACETATE HYDROLASE"/>
    <property type="match status" value="1"/>
</dbReference>
<dbReference type="InterPro" id="IPR011234">
    <property type="entry name" value="Fumarylacetoacetase-like_C"/>
</dbReference>
<dbReference type="Pfam" id="PF01557">
    <property type="entry name" value="FAA_hydrolase"/>
    <property type="match status" value="1"/>
</dbReference>
<name>A0A9X3UJP0_9HYPH</name>
<dbReference type="PANTHER" id="PTHR43211:SF1">
    <property type="entry name" value="BLL6422 PROTEIN"/>
    <property type="match status" value="1"/>
</dbReference>
<evidence type="ECO:0000313" key="2">
    <source>
        <dbReference type="EMBL" id="MDA5399888.1"/>
    </source>
</evidence>
<dbReference type="Gene3D" id="3.90.850.10">
    <property type="entry name" value="Fumarylacetoacetase-like, C-terminal domain"/>
    <property type="match status" value="1"/>
</dbReference>
<accession>A0A9X3UJP0</accession>
<comment type="caution">
    <text evidence="2">The sequence shown here is derived from an EMBL/GenBank/DDBJ whole genome shotgun (WGS) entry which is preliminary data.</text>
</comment>
<evidence type="ECO:0000259" key="1">
    <source>
        <dbReference type="Pfam" id="PF01557"/>
    </source>
</evidence>
<dbReference type="InterPro" id="IPR036663">
    <property type="entry name" value="Fumarylacetoacetase_C_sf"/>
</dbReference>